<sequence>MKQTIILMFVISFLCEVTDEQITCAPGVSQTFSWKFTYEHNRTYTFWKFHEDNIKETTIMKKIGDQKAVVNTGTGFENRISEDPNSNAGIVITDMKESDTGTYSVIVNFVAGFPFETNESISLSAEYGKYYVTANTEILNNAKIYINGTQLNTTGAQYIGEPELTFSFTVTGACVQTTDITIFFGDEQVKCTNDDACSLIIKQPVEVRCCCKRYAI</sequence>
<keyword evidence="3" id="KW-1185">Reference proteome</keyword>
<feature type="signal peptide" evidence="1">
    <location>
        <begin position="1"/>
        <end position="20"/>
    </location>
</feature>
<keyword evidence="1" id="KW-0732">Signal</keyword>
<feature type="chain" id="PRO_5041922722" evidence="1">
    <location>
        <begin position="21"/>
        <end position="216"/>
    </location>
</feature>
<dbReference type="Gene3D" id="2.60.40.10">
    <property type="entry name" value="Immunoglobulins"/>
    <property type="match status" value="1"/>
</dbReference>
<dbReference type="AlphaFoldDB" id="A0AAD9MNW0"/>
<dbReference type="InterPro" id="IPR013783">
    <property type="entry name" value="Ig-like_fold"/>
</dbReference>
<proteinExistence type="predicted"/>
<reference evidence="2" key="1">
    <citation type="journal article" date="2023" name="Mol. Biol. Evol.">
        <title>Third-Generation Sequencing Reveals the Adaptive Role of the Epigenome in Three Deep-Sea Polychaetes.</title>
        <authorList>
            <person name="Perez M."/>
            <person name="Aroh O."/>
            <person name="Sun Y."/>
            <person name="Lan Y."/>
            <person name="Juniper S.K."/>
            <person name="Young C.R."/>
            <person name="Angers B."/>
            <person name="Qian P.Y."/>
        </authorList>
    </citation>
    <scope>NUCLEOTIDE SEQUENCE</scope>
    <source>
        <strain evidence="2">P08H-3</strain>
    </source>
</reference>
<dbReference type="Proteomes" id="UP001208570">
    <property type="component" value="Unassembled WGS sequence"/>
</dbReference>
<protein>
    <submittedName>
        <fullName evidence="2">Uncharacterized protein</fullName>
    </submittedName>
</protein>
<gene>
    <name evidence="2" type="ORF">LSH36_2142g00003</name>
</gene>
<dbReference type="EMBL" id="JAODUP010002136">
    <property type="protein sequence ID" value="KAK2138998.1"/>
    <property type="molecule type" value="Genomic_DNA"/>
</dbReference>
<accession>A0AAD9MNW0</accession>
<comment type="caution">
    <text evidence="2">The sequence shown here is derived from an EMBL/GenBank/DDBJ whole genome shotgun (WGS) entry which is preliminary data.</text>
</comment>
<evidence type="ECO:0000256" key="1">
    <source>
        <dbReference type="SAM" id="SignalP"/>
    </source>
</evidence>
<name>A0AAD9MNW0_9ANNE</name>
<organism evidence="2 3">
    <name type="scientific">Paralvinella palmiformis</name>
    <dbReference type="NCBI Taxonomy" id="53620"/>
    <lineage>
        <taxon>Eukaryota</taxon>
        <taxon>Metazoa</taxon>
        <taxon>Spiralia</taxon>
        <taxon>Lophotrochozoa</taxon>
        <taxon>Annelida</taxon>
        <taxon>Polychaeta</taxon>
        <taxon>Sedentaria</taxon>
        <taxon>Canalipalpata</taxon>
        <taxon>Terebellida</taxon>
        <taxon>Terebelliformia</taxon>
        <taxon>Alvinellidae</taxon>
        <taxon>Paralvinella</taxon>
    </lineage>
</organism>
<evidence type="ECO:0000313" key="3">
    <source>
        <dbReference type="Proteomes" id="UP001208570"/>
    </source>
</evidence>
<evidence type="ECO:0000313" key="2">
    <source>
        <dbReference type="EMBL" id="KAK2138998.1"/>
    </source>
</evidence>